<evidence type="ECO:0000256" key="3">
    <source>
        <dbReference type="ARBA" id="ARBA00022450"/>
    </source>
</evidence>
<reference evidence="25" key="1">
    <citation type="submission" date="2018-12" db="EMBL/GenBank/DDBJ databases">
        <title>Tengunoibacter tsumagoiensis gen. nov., sp. nov., Dictyobacter kobayashii sp. nov., D. alpinus sp. nov., and D. joshuensis sp. nov. and description of Dictyobacteraceae fam. nov. within the order Ktedonobacterales isolated from Tengu-no-mugimeshi.</title>
        <authorList>
            <person name="Wang C.M."/>
            <person name="Zheng Y."/>
            <person name="Sakai Y."/>
            <person name="Toyoda A."/>
            <person name="Minakuchi Y."/>
            <person name="Abe K."/>
            <person name="Yokota A."/>
            <person name="Yabe S."/>
        </authorList>
    </citation>
    <scope>NUCLEOTIDE SEQUENCE [LARGE SCALE GENOMIC DNA]</scope>
    <source>
        <strain evidence="25">Uno3</strain>
    </source>
</reference>
<keyword evidence="3" id="KW-0596">Phosphopantetheine</keyword>
<dbReference type="Gene3D" id="3.30.70.3290">
    <property type="match status" value="1"/>
</dbReference>
<dbReference type="GO" id="GO:0004312">
    <property type="term" value="F:fatty acid synthase activity"/>
    <property type="evidence" value="ECO:0007669"/>
    <property type="project" value="TreeGrafter"/>
</dbReference>
<gene>
    <name evidence="24" type="ORF">KTT_55600</name>
</gene>
<dbReference type="PROSITE" id="PS52004">
    <property type="entry name" value="KS3_2"/>
    <property type="match status" value="1"/>
</dbReference>
<dbReference type="InterPro" id="IPR016035">
    <property type="entry name" value="Acyl_Trfase/lysoPLipase"/>
</dbReference>
<dbReference type="SMART" id="SM00827">
    <property type="entry name" value="PKS_AT"/>
    <property type="match status" value="1"/>
</dbReference>
<dbReference type="SUPFAM" id="SSF47336">
    <property type="entry name" value="ACP-like"/>
    <property type="match status" value="1"/>
</dbReference>
<dbReference type="Gene3D" id="3.40.366.10">
    <property type="entry name" value="Malonyl-Coenzyme A Acyl Carrier Protein, domain 2"/>
    <property type="match status" value="1"/>
</dbReference>
<dbReference type="GO" id="GO:0034081">
    <property type="term" value="C:polyketide synthase complex"/>
    <property type="evidence" value="ECO:0007669"/>
    <property type="project" value="UniProtKB-ARBA"/>
</dbReference>
<evidence type="ECO:0000256" key="17">
    <source>
        <dbReference type="ARBA" id="ARBA00073623"/>
    </source>
</evidence>
<keyword evidence="7" id="KW-0521">NADP</keyword>
<dbReference type="InterPro" id="IPR009081">
    <property type="entry name" value="PP-bd_ACP"/>
</dbReference>
<evidence type="ECO:0000259" key="23">
    <source>
        <dbReference type="PROSITE" id="PS52004"/>
    </source>
</evidence>
<dbReference type="CDD" id="cd00833">
    <property type="entry name" value="PKS"/>
    <property type="match status" value="1"/>
</dbReference>
<dbReference type="InterPro" id="IPR016039">
    <property type="entry name" value="Thiolase-like"/>
</dbReference>
<dbReference type="InterPro" id="IPR057326">
    <property type="entry name" value="KR_dom"/>
</dbReference>
<dbReference type="InterPro" id="IPR014030">
    <property type="entry name" value="Ketoacyl_synth_N"/>
</dbReference>
<dbReference type="InterPro" id="IPR001227">
    <property type="entry name" value="Ac_transferase_dom_sf"/>
</dbReference>
<evidence type="ECO:0000256" key="8">
    <source>
        <dbReference type="ARBA" id="ARBA00023002"/>
    </source>
</evidence>
<dbReference type="InterPro" id="IPR020841">
    <property type="entry name" value="PKS_Beta-ketoAc_synthase_dom"/>
</dbReference>
<keyword evidence="5" id="KW-0808">Transferase</keyword>
<comment type="catalytic activity">
    <reaction evidence="14">
        <text>icosanoyl-[(phenol)carboxyphthiodiolenone synthase] + 2 (S)-methylmalonyl-CoA + 3 malonyl-CoA + 5 NADPH + 10 H(+) = C32-carboxyphthiodiolenone-[(phenol)carboxyphthiodiolenone synthase] + 5 CO2 + 5 NADP(+) + 5 CoA + 2 H2O</text>
        <dbReference type="Rhea" id="RHEA:57748"/>
        <dbReference type="Rhea" id="RHEA-COMP:14985"/>
        <dbReference type="Rhea" id="RHEA-COMP:14986"/>
        <dbReference type="ChEBI" id="CHEBI:15377"/>
        <dbReference type="ChEBI" id="CHEBI:15378"/>
        <dbReference type="ChEBI" id="CHEBI:16526"/>
        <dbReference type="ChEBI" id="CHEBI:57287"/>
        <dbReference type="ChEBI" id="CHEBI:57327"/>
        <dbReference type="ChEBI" id="CHEBI:57384"/>
        <dbReference type="ChEBI" id="CHEBI:57783"/>
        <dbReference type="ChEBI" id="CHEBI:58349"/>
        <dbReference type="ChEBI" id="CHEBI:87848"/>
        <dbReference type="ChEBI" id="CHEBI:142236"/>
        <dbReference type="EC" id="2.3.1.292"/>
    </reaction>
</comment>
<feature type="domain" description="Carrier" evidence="22">
    <location>
        <begin position="1449"/>
        <end position="1523"/>
    </location>
</feature>
<dbReference type="InterPro" id="IPR014031">
    <property type="entry name" value="Ketoacyl_synth_C"/>
</dbReference>
<evidence type="ECO:0000259" key="22">
    <source>
        <dbReference type="PROSITE" id="PS50075"/>
    </source>
</evidence>
<evidence type="ECO:0000256" key="6">
    <source>
        <dbReference type="ARBA" id="ARBA00022832"/>
    </source>
</evidence>
<keyword evidence="25" id="KW-1185">Reference proteome</keyword>
<evidence type="ECO:0000256" key="11">
    <source>
        <dbReference type="ARBA" id="ARBA00050973"/>
    </source>
</evidence>
<evidence type="ECO:0000256" key="16">
    <source>
        <dbReference type="ARBA" id="ARBA00066974"/>
    </source>
</evidence>
<evidence type="ECO:0000256" key="7">
    <source>
        <dbReference type="ARBA" id="ARBA00022857"/>
    </source>
</evidence>
<dbReference type="InterPro" id="IPR036736">
    <property type="entry name" value="ACP-like_sf"/>
</dbReference>
<dbReference type="Pfam" id="PF00698">
    <property type="entry name" value="Acyl_transf_1"/>
    <property type="match status" value="1"/>
</dbReference>
<dbReference type="InterPro" id="IPR050091">
    <property type="entry name" value="PKS_NRPS_Biosynth_Enz"/>
</dbReference>
<proteinExistence type="predicted"/>
<keyword evidence="4" id="KW-0597">Phosphoprotein</keyword>
<evidence type="ECO:0000256" key="1">
    <source>
        <dbReference type="ARBA" id="ARBA00001937"/>
    </source>
</evidence>
<dbReference type="GO" id="GO:0016491">
    <property type="term" value="F:oxidoreductase activity"/>
    <property type="evidence" value="ECO:0007669"/>
    <property type="project" value="UniProtKB-KW"/>
</dbReference>
<dbReference type="Pfam" id="PF22621">
    <property type="entry name" value="CurL-like_PKS_C"/>
    <property type="match status" value="1"/>
</dbReference>
<evidence type="ECO:0000256" key="4">
    <source>
        <dbReference type="ARBA" id="ARBA00022553"/>
    </source>
</evidence>
<dbReference type="Pfam" id="PF00550">
    <property type="entry name" value="PP-binding"/>
    <property type="match status" value="1"/>
</dbReference>
<dbReference type="Gene3D" id="3.40.50.720">
    <property type="entry name" value="NAD(P)-binding Rossmann-like Domain"/>
    <property type="match status" value="1"/>
</dbReference>
<dbReference type="Gene3D" id="3.30.70.250">
    <property type="entry name" value="Malonyl-CoA ACP transacylase, ACP-binding"/>
    <property type="match status" value="1"/>
</dbReference>
<dbReference type="InterPro" id="IPR016036">
    <property type="entry name" value="Malonyl_transacylase_ACP-bd"/>
</dbReference>
<keyword evidence="9" id="KW-0443">Lipid metabolism</keyword>
<dbReference type="Gene3D" id="1.10.1200.10">
    <property type="entry name" value="ACP-like"/>
    <property type="match status" value="1"/>
</dbReference>
<dbReference type="SUPFAM" id="SSF51735">
    <property type="entry name" value="NAD(P)-binding Rossmann-fold domains"/>
    <property type="match status" value="2"/>
</dbReference>
<dbReference type="Pfam" id="PF00109">
    <property type="entry name" value="ketoacyl-synt"/>
    <property type="match status" value="1"/>
</dbReference>
<evidence type="ECO:0000256" key="9">
    <source>
        <dbReference type="ARBA" id="ARBA00023098"/>
    </source>
</evidence>
<keyword evidence="6" id="KW-0276">Fatty acid metabolism</keyword>
<evidence type="ECO:0000256" key="12">
    <source>
        <dbReference type="ARBA" id="ARBA00051971"/>
    </source>
</evidence>
<dbReference type="PROSITE" id="PS50075">
    <property type="entry name" value="CARRIER"/>
    <property type="match status" value="1"/>
</dbReference>
<dbReference type="GO" id="GO:0004315">
    <property type="term" value="F:3-oxoacyl-[acyl-carrier-protein] synthase activity"/>
    <property type="evidence" value="ECO:0007669"/>
    <property type="project" value="InterPro"/>
</dbReference>
<evidence type="ECO:0000256" key="21">
    <source>
        <dbReference type="SAM" id="MobiDB-lite"/>
    </source>
</evidence>
<evidence type="ECO:0000256" key="10">
    <source>
        <dbReference type="ARBA" id="ARBA00023268"/>
    </source>
</evidence>
<evidence type="ECO:0000313" key="25">
    <source>
        <dbReference type="Proteomes" id="UP000287352"/>
    </source>
</evidence>
<organism evidence="24 25">
    <name type="scientific">Tengunoibacter tsumagoiensis</name>
    <dbReference type="NCBI Taxonomy" id="2014871"/>
    <lineage>
        <taxon>Bacteria</taxon>
        <taxon>Bacillati</taxon>
        <taxon>Chloroflexota</taxon>
        <taxon>Ktedonobacteria</taxon>
        <taxon>Ktedonobacterales</taxon>
        <taxon>Dictyobacteraceae</taxon>
        <taxon>Tengunoibacter</taxon>
    </lineage>
</organism>
<dbReference type="SMART" id="SM00825">
    <property type="entry name" value="PKS_KS"/>
    <property type="match status" value="1"/>
</dbReference>
<dbReference type="Pfam" id="PF02801">
    <property type="entry name" value="Ketoacyl-synt_C"/>
    <property type="match status" value="1"/>
</dbReference>
<dbReference type="InterPro" id="IPR006162">
    <property type="entry name" value="Ppantetheine_attach_site"/>
</dbReference>
<feature type="domain" description="Ketosynthase family 3 (KS3)" evidence="23">
    <location>
        <begin position="10"/>
        <end position="432"/>
    </location>
</feature>
<dbReference type="InterPro" id="IPR014043">
    <property type="entry name" value="Acyl_transferase_dom"/>
</dbReference>
<dbReference type="PROSITE" id="PS00606">
    <property type="entry name" value="KS3_1"/>
    <property type="match status" value="1"/>
</dbReference>
<dbReference type="GO" id="GO:0006633">
    <property type="term" value="P:fatty acid biosynthetic process"/>
    <property type="evidence" value="ECO:0007669"/>
    <property type="project" value="InterPro"/>
</dbReference>
<keyword evidence="8" id="KW-0560">Oxidoreductase</keyword>
<dbReference type="PROSITE" id="PS00012">
    <property type="entry name" value="PHOSPHOPANTETHEINE"/>
    <property type="match status" value="1"/>
</dbReference>
<comment type="catalytic activity">
    <reaction evidence="11">
        <text>17-(4-hydroxyphenyl)heptadecanoyl-[(phenol)carboxyphthiodiolenone synthase] + 2 (S)-methylmalonyl-CoA + 3 malonyl-CoA + 5 NADPH + 10 H(+) = C35-(phenol)carboxyphthiodiolenone-[(phenol)carboxyphthiodiolenone synthase] + 5 CO2 + 5 NADP(+) + 5 CoA + 2 H2O</text>
        <dbReference type="Rhea" id="RHEA:57756"/>
        <dbReference type="Rhea" id="RHEA-COMP:14272"/>
        <dbReference type="Rhea" id="RHEA-COMP:14989"/>
        <dbReference type="ChEBI" id="CHEBI:15377"/>
        <dbReference type="ChEBI" id="CHEBI:15378"/>
        <dbReference type="ChEBI" id="CHEBI:16526"/>
        <dbReference type="ChEBI" id="CHEBI:57287"/>
        <dbReference type="ChEBI" id="CHEBI:57327"/>
        <dbReference type="ChEBI" id="CHEBI:57384"/>
        <dbReference type="ChEBI" id="CHEBI:57783"/>
        <dbReference type="ChEBI" id="CHEBI:58349"/>
        <dbReference type="ChEBI" id="CHEBI:133300"/>
        <dbReference type="ChEBI" id="CHEBI:142259"/>
        <dbReference type="EC" id="2.3.1.292"/>
    </reaction>
</comment>
<evidence type="ECO:0000256" key="14">
    <source>
        <dbReference type="ARBA" id="ARBA00052745"/>
    </source>
</evidence>
<evidence type="ECO:0000256" key="5">
    <source>
        <dbReference type="ARBA" id="ARBA00022679"/>
    </source>
</evidence>
<protein>
    <recommendedName>
        <fullName evidence="17">Phenolphthiocerol/phthiocerol polyketide synthase subunit E</fullName>
        <ecNumber evidence="16">2.3.1.292</ecNumber>
    </recommendedName>
    <alternativeName>
        <fullName evidence="19">(Phenol)carboxyphthiodiolenone synthase subunit E</fullName>
    </alternativeName>
    <alternativeName>
        <fullName evidence="20">Beta-ketoacyl-acyl-carrier-protein synthase I</fullName>
    </alternativeName>
    <alternativeName>
        <fullName evidence="18">Phthiocerol synthesis polyketide synthase type I PpsE</fullName>
    </alternativeName>
</protein>
<comment type="function">
    <text evidence="15">Part of the PpsABCDE complex involved in the biosynthesis of the lipid core common to phthiocerols and phenolphthiocerols by successive additions of malonyl-CoA or methylmalonyl-CoA extender units. PpsA can accept as substrate the activated forms of either icosanoyl (C20), docosanoyl (C22) or lignoceroyl (C24) groups from FadD26, or a (4-hydroxyphenyl)-C17 or (4-hydroxyphenyl)-C19 fatty acyl from FadD29. PpsA initiates the biosynthesis and extends its substrate using a malonyl-CoA extender unit. The PpsB and PpsC proteins add the second and third malonyl-CoA extender units. PpsD adds an (R)-methylmalonyl unit and PpsE adds a second (R)-methylmalonyl unit. The incorporation of the methylmalonyl units results in formation of two branched methyl groups in the elongated product.</text>
</comment>
<dbReference type="Gene3D" id="3.40.47.10">
    <property type="match status" value="1"/>
</dbReference>
<evidence type="ECO:0000256" key="18">
    <source>
        <dbReference type="ARBA" id="ARBA00075053"/>
    </source>
</evidence>
<dbReference type="FunFam" id="3.40.47.10:FF:000042">
    <property type="entry name" value="Polyketide synthase Pks13"/>
    <property type="match status" value="1"/>
</dbReference>
<feature type="compositionally biased region" description="Polar residues" evidence="21">
    <location>
        <begin position="1531"/>
        <end position="1543"/>
    </location>
</feature>
<keyword evidence="10" id="KW-0511">Multifunctional enzyme</keyword>
<dbReference type="EMBL" id="BIFR01000002">
    <property type="protein sequence ID" value="GCE15701.1"/>
    <property type="molecule type" value="Genomic_DNA"/>
</dbReference>
<dbReference type="SMART" id="SM00822">
    <property type="entry name" value="PKS_KR"/>
    <property type="match status" value="1"/>
</dbReference>
<evidence type="ECO:0000313" key="24">
    <source>
        <dbReference type="EMBL" id="GCE15701.1"/>
    </source>
</evidence>
<dbReference type="InterPro" id="IPR036291">
    <property type="entry name" value="NAD(P)-bd_dom_sf"/>
</dbReference>
<dbReference type="EC" id="2.3.1.292" evidence="16"/>
<comment type="catalytic activity">
    <reaction evidence="12">
        <text>19-(4-hydroxyphenyl)nonadecanoyl-[(phenol)carboxyphthiodiolenone synthase] + 2 (S)-methylmalonyl-CoA + 3 malonyl-CoA + 5 NADPH + 10 H(+) = C37-(phenol)carboxyphthiodiolenone-[(phenol)carboxyphthiodiolenone synthase] + 5 CO2 + 5 NADP(+) + 5 CoA + 2 H2O</text>
        <dbReference type="Rhea" id="RHEA:57760"/>
        <dbReference type="Rhea" id="RHEA-COMP:14273"/>
        <dbReference type="Rhea" id="RHEA-COMP:14990"/>
        <dbReference type="ChEBI" id="CHEBI:15377"/>
        <dbReference type="ChEBI" id="CHEBI:15378"/>
        <dbReference type="ChEBI" id="CHEBI:16526"/>
        <dbReference type="ChEBI" id="CHEBI:57287"/>
        <dbReference type="ChEBI" id="CHEBI:57327"/>
        <dbReference type="ChEBI" id="CHEBI:57384"/>
        <dbReference type="ChEBI" id="CHEBI:57783"/>
        <dbReference type="ChEBI" id="CHEBI:58349"/>
        <dbReference type="ChEBI" id="CHEBI:133301"/>
        <dbReference type="ChEBI" id="CHEBI:142260"/>
        <dbReference type="EC" id="2.3.1.292"/>
    </reaction>
</comment>
<comment type="caution">
    <text evidence="24">The sequence shown here is derived from an EMBL/GenBank/DDBJ whole genome shotgun (WGS) entry which is preliminary data.</text>
</comment>
<dbReference type="InterPro" id="IPR013968">
    <property type="entry name" value="PKS_KR"/>
</dbReference>
<dbReference type="SUPFAM" id="SSF53901">
    <property type="entry name" value="Thiolase-like"/>
    <property type="match status" value="1"/>
</dbReference>
<feature type="region of interest" description="Disordered" evidence="21">
    <location>
        <begin position="1525"/>
        <end position="1549"/>
    </location>
</feature>
<evidence type="ECO:0000256" key="15">
    <source>
        <dbReference type="ARBA" id="ARBA00058455"/>
    </source>
</evidence>
<comment type="catalytic activity">
    <reaction evidence="13">
        <text>docosanoyl-[(phenol)carboxyphthiodiolenone synthase] + 2 (S)-methylmalonyl-CoA + 3 malonyl-CoA + 5 NADPH + 10 H(+) = C34-carboxyphthiodiolenone-[(phenol)carboxyphthiodiolenone synthase] + 5 CO2 + 5 NADP(+) + 5 CoA + 2 H2O</text>
        <dbReference type="Rhea" id="RHEA:57752"/>
        <dbReference type="Rhea" id="RHEA-COMP:14987"/>
        <dbReference type="Rhea" id="RHEA-COMP:14988"/>
        <dbReference type="ChEBI" id="CHEBI:15377"/>
        <dbReference type="ChEBI" id="CHEBI:15378"/>
        <dbReference type="ChEBI" id="CHEBI:16526"/>
        <dbReference type="ChEBI" id="CHEBI:57287"/>
        <dbReference type="ChEBI" id="CHEBI:57327"/>
        <dbReference type="ChEBI" id="CHEBI:57384"/>
        <dbReference type="ChEBI" id="CHEBI:57783"/>
        <dbReference type="ChEBI" id="CHEBI:58349"/>
        <dbReference type="ChEBI" id="CHEBI:142237"/>
        <dbReference type="ChEBI" id="CHEBI:142238"/>
        <dbReference type="EC" id="2.3.1.292"/>
    </reaction>
</comment>
<dbReference type="FunFam" id="1.10.1200.10:FF:000005">
    <property type="entry name" value="Nonribosomal peptide synthetase 1"/>
    <property type="match status" value="1"/>
</dbReference>
<comment type="cofactor">
    <cofactor evidence="1">
        <name>NADP(+)</name>
        <dbReference type="ChEBI" id="CHEBI:58349"/>
    </cofactor>
</comment>
<name>A0A402A9S1_9CHLR</name>
<dbReference type="Proteomes" id="UP000287352">
    <property type="component" value="Unassembled WGS sequence"/>
</dbReference>
<evidence type="ECO:0000256" key="19">
    <source>
        <dbReference type="ARBA" id="ARBA00078169"/>
    </source>
</evidence>
<evidence type="ECO:0000256" key="20">
    <source>
        <dbReference type="ARBA" id="ARBA00084020"/>
    </source>
</evidence>
<dbReference type="SUPFAM" id="SSF55048">
    <property type="entry name" value="Probable ACP-binding domain of malonyl-CoA ACP transacylase"/>
    <property type="match status" value="1"/>
</dbReference>
<dbReference type="InterPro" id="IPR018201">
    <property type="entry name" value="Ketoacyl_synth_AS"/>
</dbReference>
<dbReference type="RefSeq" id="WP_161975809.1">
    <property type="nucleotide sequence ID" value="NZ_BIFR01000002.1"/>
</dbReference>
<accession>A0A402A9S1</accession>
<evidence type="ECO:0000256" key="13">
    <source>
        <dbReference type="ARBA" id="ARBA00052119"/>
    </source>
</evidence>
<dbReference type="PANTHER" id="PTHR43775:SF51">
    <property type="entry name" value="INACTIVE PHENOLPHTHIOCEROL SYNTHESIS POLYKETIDE SYNTHASE TYPE I PKS1-RELATED"/>
    <property type="match status" value="1"/>
</dbReference>
<dbReference type="PANTHER" id="PTHR43775">
    <property type="entry name" value="FATTY ACID SYNTHASE"/>
    <property type="match status" value="1"/>
</dbReference>
<comment type="cofactor">
    <cofactor evidence="2">
        <name>pantetheine 4'-phosphate</name>
        <dbReference type="ChEBI" id="CHEBI:47942"/>
    </cofactor>
</comment>
<dbReference type="CDD" id="cd08953">
    <property type="entry name" value="KR_2_SDR_x"/>
    <property type="match status" value="1"/>
</dbReference>
<sequence>MSELNESDALEYIAIVGMAGRFPGAKNLEEFWHNLCEGIESISFFSDEELLEYLSPAMVNRPGYVRARGILDDVEGFDATFFGYTPREAEVMDPQHRIFLELAYHALEHAGYDSHYYSGRIGLFASSTMNTYLSMIQDQAAGVNNFQMMLGNDKDYLPTRVSYKLNLTGPSITVQTACSSSLVAVSLACNSLLNYQCDLVLAGGISITFPYKAGYQYEEGGITSPDGHCRPFSADAQGAVFGHGGGVVVLKRLDEALADHDTIYALICSSAINNDGSQKVSYAAPSVSGQASVITEALTLANLPAHSISYVETHGTGTPLGDPIEVAALSQAFRSQTQQHAFCALGSVKANIGHLDAAAGIAGLIKTALALHHRYLPASLHADPPNPLLKLAESPFFLNTISRPWNPAALPRRAGVSSFGVGGTNAHLILQEAPTPSPLAPPASPLALLPLSAATPQALEHQMRQMATFLQQAPAASLADIAFTLQVGRRALPVRSFLVASSPQQASAQWSQPILPAGRLLSSEEATPSLIFLFPGGGAQHAGMGGLLASQDPIIAEHLERCLQLFAQALELDLRPLLFNQLPVEQASLLLRQSRWGLPALFSLEYALAQRWLAWGIEPAALLGHSLGEYTAACLAGVFSLPDAVALVAERARLFAQLPAGTMLSVPLSEATLLELLPPELSIAAVNGARSCVVAGPHQPLQTFADQVQQQGITVQPLHIEVAAHSQQVEAIVGPFVRFVRGLTLHPPQRRVLSNVTGTWLTSQQACDPAYWGQHLRQTVRFGQALTTAQQLPHPVFLEVGPGRSLSGLVRQQELGAGAAPLRSITSLPHPAQRGQNLWGEQEETASLLLALGQLWQEGVEISWSRVHEGQPRQRLPLPLYPFEHQRYWIAPRQQSHSKRSDTFRSKNEQTMLHKQDEISHWFYLPGWRRSILTPTEPIPSATGPWLLLLDETGSGSELIQALRQAGETVCVVQLSSQSAPLTTDGDTFTLSAPTQFASLIPILQQRGLLPRRLVHLAHLQTPSLPSNRERFTAQQQGILSLLALIQALINTANAFAQLSHLLIVTRAAQPVFETEAGIPELAPLLALAMVLQQEHLHLTCRCLDLPPLASSRALPWTQILLQESGAASSELLIAYRGRDRWRRTYEPCFPEPHPRTHSRLRSGGIYLITGALGRVGMLLADHLARHYQARLVLLSHQPFPPREQWPLLATDPTSALALTIQRVQALEAAGSELLLLHADVADRSAMQQVLQQTLEQFGTLHGVLHTAGVTRGPSISLPFESLSPAELETQFGPKVLGTYVLEEVLADLSLDFCLLFSSNASILGGLGFGAYAAANAFLDAFVAHRRQQSPFPWIVANWDGWPLKEEEIGQVKVLASMERFAMDAQEAVEAFERVLLLQEAGQIVVSTGAFEQRWLQWIERDSLQATQEEAIQDEHHYPRPGLSSPYEKAQSEVQERLVAIWQEILGITPIGIHDNFFEMGGHSVSGLQVITRAHQKDIHLTISQLFSHQTIAELAQVARLNTDSSRQELNDQTEASSPSDSYSPEDFPQALLDQDELASLIAEFDNSMGEKK</sequence>
<evidence type="ECO:0000256" key="2">
    <source>
        <dbReference type="ARBA" id="ARBA00001957"/>
    </source>
</evidence>
<dbReference type="Pfam" id="PF08659">
    <property type="entry name" value="KR"/>
    <property type="match status" value="1"/>
</dbReference>
<dbReference type="SUPFAM" id="SSF52151">
    <property type="entry name" value="FabD/lysophospholipase-like"/>
    <property type="match status" value="1"/>
</dbReference>